<dbReference type="InterPro" id="IPR003718">
    <property type="entry name" value="OsmC/Ohr_fam"/>
</dbReference>
<accession>A0A5P9NMI1</accession>
<dbReference type="RefSeq" id="WP_153240178.1">
    <property type="nucleotide sequence ID" value="NZ_CP036422.1"/>
</dbReference>
<dbReference type="AlphaFoldDB" id="A0A5P9NMI1"/>
<dbReference type="InterPro" id="IPR052707">
    <property type="entry name" value="OsmC_Ohr_Peroxiredoxin"/>
</dbReference>
<evidence type="ECO:0000313" key="2">
    <source>
        <dbReference type="Proteomes" id="UP000326287"/>
    </source>
</evidence>
<dbReference type="Pfam" id="PF02566">
    <property type="entry name" value="OsmC"/>
    <property type="match status" value="1"/>
</dbReference>
<dbReference type="OrthoDB" id="9795405at2"/>
<dbReference type="InterPro" id="IPR015946">
    <property type="entry name" value="KH_dom-like_a/b"/>
</dbReference>
<keyword evidence="2" id="KW-1185">Reference proteome</keyword>
<dbReference type="PANTHER" id="PTHR42830:SF2">
    <property type="entry name" value="OSMC_OHR FAMILY PROTEIN"/>
    <property type="match status" value="1"/>
</dbReference>
<dbReference type="Proteomes" id="UP000326287">
    <property type="component" value="Chromosome"/>
</dbReference>
<dbReference type="KEGG" id="halc:EY643_16060"/>
<dbReference type="InterPro" id="IPR036102">
    <property type="entry name" value="OsmC/Ohrsf"/>
</dbReference>
<organism evidence="1 2">
    <name type="scientific">Halioglobus maricola</name>
    <dbReference type="NCBI Taxonomy" id="2601894"/>
    <lineage>
        <taxon>Bacteria</taxon>
        <taxon>Pseudomonadati</taxon>
        <taxon>Pseudomonadota</taxon>
        <taxon>Gammaproteobacteria</taxon>
        <taxon>Cellvibrionales</taxon>
        <taxon>Halieaceae</taxon>
        <taxon>Halioglobus</taxon>
    </lineage>
</organism>
<dbReference type="PANTHER" id="PTHR42830">
    <property type="entry name" value="OSMOTICALLY INDUCIBLE FAMILY PROTEIN"/>
    <property type="match status" value="1"/>
</dbReference>
<sequence>MQDFPHHYQVSAAAEADGNIAIDSGNMPQLVSAPPAEFGGPGDQWSPEHLLVASVADCFILTFRAIARASKLEWNTLEANADGVLDRVERITKFTAININATLTVPAGTDEAKALRLLQKAEDACLITNSMSAETHLEAAIIAAP</sequence>
<dbReference type="SUPFAM" id="SSF82784">
    <property type="entry name" value="OsmC-like"/>
    <property type="match status" value="1"/>
</dbReference>
<name>A0A5P9NMI1_9GAMM</name>
<dbReference type="Gene3D" id="3.30.300.20">
    <property type="match status" value="1"/>
</dbReference>
<evidence type="ECO:0000313" key="1">
    <source>
        <dbReference type="EMBL" id="QFU77040.1"/>
    </source>
</evidence>
<reference evidence="1 2" key="1">
    <citation type="submission" date="2019-02" db="EMBL/GenBank/DDBJ databases">
        <authorList>
            <person name="Li S.-H."/>
        </authorList>
    </citation>
    <scope>NUCLEOTIDE SEQUENCE [LARGE SCALE GENOMIC DNA]</scope>
    <source>
        <strain evidence="1 2">IMCC14385</strain>
    </source>
</reference>
<gene>
    <name evidence="1" type="ORF">EY643_16060</name>
</gene>
<protein>
    <submittedName>
        <fullName evidence="1">OsmC family peroxiredoxin</fullName>
    </submittedName>
</protein>
<dbReference type="EMBL" id="CP036422">
    <property type="protein sequence ID" value="QFU77040.1"/>
    <property type="molecule type" value="Genomic_DNA"/>
</dbReference>
<proteinExistence type="predicted"/>